<dbReference type="Proteomes" id="UP000059680">
    <property type="component" value="Chromosome 1"/>
</dbReference>
<sequence length="127" mass="14372">MVIDVAGGTSGFFLVWRICKMVKTQDNVVDSTSMMLSMSILDIASKSCSVYIPYKVISIFSKKRRSFFSLKLLIAPTPCPCVFASREENCTVIKTRQSVELFISRQPIMHKVPLLRSYIPSAEIRRS</sequence>
<keyword evidence="2" id="KW-1185">Reference proteome</keyword>
<dbReference type="Gramene" id="Os01t0678050-00">
    <property type="protein sequence ID" value="Os01t0678050-00"/>
    <property type="gene ID" value="Os01g0678050"/>
</dbReference>
<reference evidence="1 2" key="2">
    <citation type="journal article" date="2013" name="Plant Cell Physiol.">
        <title>Rice Annotation Project Database (RAP-DB): an integrative and interactive database for rice genomics.</title>
        <authorList>
            <person name="Sakai H."/>
            <person name="Lee S.S."/>
            <person name="Tanaka T."/>
            <person name="Numa H."/>
            <person name="Kim J."/>
            <person name="Kawahara Y."/>
            <person name="Wakimoto H."/>
            <person name="Yang C.C."/>
            <person name="Iwamoto M."/>
            <person name="Abe T."/>
            <person name="Yamada Y."/>
            <person name="Muto A."/>
            <person name="Inokuchi H."/>
            <person name="Ikemura T."/>
            <person name="Matsumoto T."/>
            <person name="Sasaki T."/>
            <person name="Itoh T."/>
        </authorList>
    </citation>
    <scope>NUCLEOTIDE SEQUENCE [LARGE SCALE GENOMIC DNA]</scope>
    <source>
        <strain evidence="2">cv. Nipponbare</strain>
    </source>
</reference>
<dbReference type="InParanoid" id="A0A0N7KDI0"/>
<organism evidence="1 2">
    <name type="scientific">Oryza sativa subsp. japonica</name>
    <name type="common">Rice</name>
    <dbReference type="NCBI Taxonomy" id="39947"/>
    <lineage>
        <taxon>Eukaryota</taxon>
        <taxon>Viridiplantae</taxon>
        <taxon>Streptophyta</taxon>
        <taxon>Embryophyta</taxon>
        <taxon>Tracheophyta</taxon>
        <taxon>Spermatophyta</taxon>
        <taxon>Magnoliopsida</taxon>
        <taxon>Liliopsida</taxon>
        <taxon>Poales</taxon>
        <taxon>Poaceae</taxon>
        <taxon>BOP clade</taxon>
        <taxon>Oryzoideae</taxon>
        <taxon>Oryzeae</taxon>
        <taxon>Oryzinae</taxon>
        <taxon>Oryza</taxon>
        <taxon>Oryza sativa</taxon>
    </lineage>
</organism>
<protein>
    <submittedName>
        <fullName evidence="1">Os01g0678050 protein</fullName>
    </submittedName>
</protein>
<proteinExistence type="predicted"/>
<dbReference type="EMBL" id="AP014957">
    <property type="protein sequence ID" value="BAS73673.1"/>
    <property type="molecule type" value="Genomic_DNA"/>
</dbReference>
<evidence type="ECO:0000313" key="1">
    <source>
        <dbReference type="EMBL" id="BAS73673.1"/>
    </source>
</evidence>
<accession>A0A0N7KDI0</accession>
<dbReference type="AlphaFoldDB" id="A0A0N7KDI0"/>
<gene>
    <name evidence="1" type="ordered locus">Os01g0678050</name>
    <name evidence="1" type="ORF">OSNPB_010678050</name>
</gene>
<dbReference type="PaxDb" id="39947-A0A0N7KDI0"/>
<reference evidence="1 2" key="3">
    <citation type="journal article" date="2013" name="Rice">
        <title>Improvement of the Oryza sativa Nipponbare reference genome using next generation sequence and optical map data.</title>
        <authorList>
            <person name="Kawahara Y."/>
            <person name="de la Bastide M."/>
            <person name="Hamilton J.P."/>
            <person name="Kanamori H."/>
            <person name="McCombie W.R."/>
            <person name="Ouyang S."/>
            <person name="Schwartz D.C."/>
            <person name="Tanaka T."/>
            <person name="Wu J."/>
            <person name="Zhou S."/>
            <person name="Childs K.L."/>
            <person name="Davidson R.M."/>
            <person name="Lin H."/>
            <person name="Quesada-Ocampo L."/>
            <person name="Vaillancourt B."/>
            <person name="Sakai H."/>
            <person name="Lee S.S."/>
            <person name="Kim J."/>
            <person name="Numa H."/>
            <person name="Itoh T."/>
            <person name="Buell C.R."/>
            <person name="Matsumoto T."/>
        </authorList>
    </citation>
    <scope>NUCLEOTIDE SEQUENCE [LARGE SCALE GENOMIC DNA]</scope>
    <source>
        <strain evidence="2">cv. Nipponbare</strain>
    </source>
</reference>
<reference evidence="2" key="1">
    <citation type="journal article" date="2005" name="Nature">
        <title>The map-based sequence of the rice genome.</title>
        <authorList>
            <consortium name="International rice genome sequencing project (IRGSP)"/>
            <person name="Matsumoto T."/>
            <person name="Wu J."/>
            <person name="Kanamori H."/>
            <person name="Katayose Y."/>
            <person name="Fujisawa M."/>
            <person name="Namiki N."/>
            <person name="Mizuno H."/>
            <person name="Yamamoto K."/>
            <person name="Antonio B.A."/>
            <person name="Baba T."/>
            <person name="Sakata K."/>
            <person name="Nagamura Y."/>
            <person name="Aoki H."/>
            <person name="Arikawa K."/>
            <person name="Arita K."/>
            <person name="Bito T."/>
            <person name="Chiden Y."/>
            <person name="Fujitsuka N."/>
            <person name="Fukunaka R."/>
            <person name="Hamada M."/>
            <person name="Harada C."/>
            <person name="Hayashi A."/>
            <person name="Hijishita S."/>
            <person name="Honda M."/>
            <person name="Hosokawa S."/>
            <person name="Ichikawa Y."/>
            <person name="Idonuma A."/>
            <person name="Iijima M."/>
            <person name="Ikeda M."/>
            <person name="Ikeno M."/>
            <person name="Ito K."/>
            <person name="Ito S."/>
            <person name="Ito T."/>
            <person name="Ito Y."/>
            <person name="Ito Y."/>
            <person name="Iwabuchi A."/>
            <person name="Kamiya K."/>
            <person name="Karasawa W."/>
            <person name="Kurita K."/>
            <person name="Katagiri S."/>
            <person name="Kikuta A."/>
            <person name="Kobayashi H."/>
            <person name="Kobayashi N."/>
            <person name="Machita K."/>
            <person name="Maehara T."/>
            <person name="Masukawa M."/>
            <person name="Mizubayashi T."/>
            <person name="Mukai Y."/>
            <person name="Nagasaki H."/>
            <person name="Nagata Y."/>
            <person name="Naito S."/>
            <person name="Nakashima M."/>
            <person name="Nakama Y."/>
            <person name="Nakamichi Y."/>
            <person name="Nakamura M."/>
            <person name="Meguro A."/>
            <person name="Negishi M."/>
            <person name="Ohta I."/>
            <person name="Ohta T."/>
            <person name="Okamoto M."/>
            <person name="Ono N."/>
            <person name="Saji S."/>
            <person name="Sakaguchi M."/>
            <person name="Sakai K."/>
            <person name="Shibata M."/>
            <person name="Shimokawa T."/>
            <person name="Song J."/>
            <person name="Takazaki Y."/>
            <person name="Terasawa K."/>
            <person name="Tsugane M."/>
            <person name="Tsuji K."/>
            <person name="Ueda S."/>
            <person name="Waki K."/>
            <person name="Yamagata H."/>
            <person name="Yamamoto M."/>
            <person name="Yamamoto S."/>
            <person name="Yamane H."/>
            <person name="Yoshiki S."/>
            <person name="Yoshihara R."/>
            <person name="Yukawa K."/>
            <person name="Zhong H."/>
            <person name="Yano M."/>
            <person name="Yuan Q."/>
            <person name="Ouyang S."/>
            <person name="Liu J."/>
            <person name="Jones K.M."/>
            <person name="Gansberger K."/>
            <person name="Moffat K."/>
            <person name="Hill J."/>
            <person name="Bera J."/>
            <person name="Fadrosh D."/>
            <person name="Jin S."/>
            <person name="Johri S."/>
            <person name="Kim M."/>
            <person name="Overton L."/>
            <person name="Reardon M."/>
            <person name="Tsitrin T."/>
            <person name="Vuong H."/>
            <person name="Weaver B."/>
            <person name="Ciecko A."/>
            <person name="Tallon L."/>
            <person name="Jackson J."/>
            <person name="Pai G."/>
            <person name="Aken S.V."/>
            <person name="Utterback T."/>
            <person name="Reidmuller S."/>
            <person name="Feldblyum T."/>
            <person name="Hsiao J."/>
            <person name="Zismann V."/>
            <person name="Iobst S."/>
            <person name="de Vazeille A.R."/>
            <person name="Buell C.R."/>
            <person name="Ying K."/>
            <person name="Li Y."/>
            <person name="Lu T."/>
            <person name="Huang Y."/>
            <person name="Zhao Q."/>
            <person name="Feng Q."/>
            <person name="Zhang L."/>
            <person name="Zhu J."/>
            <person name="Weng Q."/>
            <person name="Mu J."/>
            <person name="Lu Y."/>
            <person name="Fan D."/>
            <person name="Liu Y."/>
            <person name="Guan J."/>
            <person name="Zhang Y."/>
            <person name="Yu S."/>
            <person name="Liu X."/>
            <person name="Zhang Y."/>
            <person name="Hong G."/>
            <person name="Han B."/>
            <person name="Choisne N."/>
            <person name="Demange N."/>
            <person name="Orjeda G."/>
            <person name="Samain S."/>
            <person name="Cattolico L."/>
            <person name="Pelletier E."/>
            <person name="Couloux A."/>
            <person name="Segurens B."/>
            <person name="Wincker P."/>
            <person name="D'Hont A."/>
            <person name="Scarpelli C."/>
            <person name="Weissenbach J."/>
            <person name="Salanoubat M."/>
            <person name="Quetier F."/>
            <person name="Yu Y."/>
            <person name="Kim H.R."/>
            <person name="Rambo T."/>
            <person name="Currie J."/>
            <person name="Collura K."/>
            <person name="Luo M."/>
            <person name="Yang T."/>
            <person name="Ammiraju J.S.S."/>
            <person name="Engler F."/>
            <person name="Soderlund C."/>
            <person name="Wing R.A."/>
            <person name="Palmer L.E."/>
            <person name="de la Bastide M."/>
            <person name="Spiegel L."/>
            <person name="Nascimento L."/>
            <person name="Zutavern T."/>
            <person name="O'Shaughnessy A."/>
            <person name="Dike S."/>
            <person name="Dedhia N."/>
            <person name="Preston R."/>
            <person name="Balija V."/>
            <person name="McCombie W.R."/>
            <person name="Chow T."/>
            <person name="Chen H."/>
            <person name="Chung M."/>
            <person name="Chen C."/>
            <person name="Shaw J."/>
            <person name="Wu H."/>
            <person name="Hsiao K."/>
            <person name="Chao Y."/>
            <person name="Chu M."/>
            <person name="Cheng C."/>
            <person name="Hour A."/>
            <person name="Lee P."/>
            <person name="Lin S."/>
            <person name="Lin Y."/>
            <person name="Liou J."/>
            <person name="Liu S."/>
            <person name="Hsing Y."/>
            <person name="Raghuvanshi S."/>
            <person name="Mohanty A."/>
            <person name="Bharti A.K."/>
            <person name="Gaur A."/>
            <person name="Gupta V."/>
            <person name="Kumar D."/>
            <person name="Ravi V."/>
            <person name="Vij S."/>
            <person name="Kapur A."/>
            <person name="Khurana P."/>
            <person name="Khurana P."/>
            <person name="Khurana J.P."/>
            <person name="Tyagi A.K."/>
            <person name="Gaikwad K."/>
            <person name="Singh A."/>
            <person name="Dalal V."/>
            <person name="Srivastava S."/>
            <person name="Dixit A."/>
            <person name="Pal A.K."/>
            <person name="Ghazi I.A."/>
            <person name="Yadav M."/>
            <person name="Pandit A."/>
            <person name="Bhargava A."/>
            <person name="Sureshbabu K."/>
            <person name="Batra K."/>
            <person name="Sharma T.R."/>
            <person name="Mohapatra T."/>
            <person name="Singh N.K."/>
            <person name="Messing J."/>
            <person name="Nelson A.B."/>
            <person name="Fuks G."/>
            <person name="Kavchok S."/>
            <person name="Keizer G."/>
            <person name="Linton E."/>
            <person name="Llaca V."/>
            <person name="Song R."/>
            <person name="Tanyolac B."/>
            <person name="Young S."/>
            <person name="Ho-Il K."/>
            <person name="Hahn J.H."/>
            <person name="Sangsakoo G."/>
            <person name="Vanavichit A."/>
            <person name="de Mattos Luiz.A.T."/>
            <person name="Zimmer P.D."/>
            <person name="Malone G."/>
            <person name="Dellagostin O."/>
            <person name="de Oliveira A.C."/>
            <person name="Bevan M."/>
            <person name="Bancroft I."/>
            <person name="Minx P."/>
            <person name="Cordum H."/>
            <person name="Wilson R."/>
            <person name="Cheng Z."/>
            <person name="Jin W."/>
            <person name="Jiang J."/>
            <person name="Leong S.A."/>
            <person name="Iwama H."/>
            <person name="Gojobori T."/>
            <person name="Itoh T."/>
            <person name="Niimura Y."/>
            <person name="Fujii Y."/>
            <person name="Habara T."/>
            <person name="Sakai H."/>
            <person name="Sato Y."/>
            <person name="Wilson G."/>
            <person name="Kumar K."/>
            <person name="McCouch S."/>
            <person name="Juretic N."/>
            <person name="Hoen D."/>
            <person name="Wright S."/>
            <person name="Bruskiewich R."/>
            <person name="Bureau T."/>
            <person name="Miyao A."/>
            <person name="Hirochika H."/>
            <person name="Nishikawa T."/>
            <person name="Kadowaki K."/>
            <person name="Sugiura M."/>
            <person name="Burr B."/>
            <person name="Sasaki T."/>
        </authorList>
    </citation>
    <scope>NUCLEOTIDE SEQUENCE [LARGE SCALE GENOMIC DNA]</scope>
    <source>
        <strain evidence="2">cv. Nipponbare</strain>
    </source>
</reference>
<name>A0A0N7KDI0_ORYSJ</name>
<evidence type="ECO:0000313" key="2">
    <source>
        <dbReference type="Proteomes" id="UP000059680"/>
    </source>
</evidence>